<accession>A0ABP4AX29</accession>
<dbReference type="PRINTS" id="PR01217">
    <property type="entry name" value="PRICHEXTENSN"/>
</dbReference>
<evidence type="ECO:0000256" key="8">
    <source>
        <dbReference type="SAM" id="MobiDB-lite"/>
    </source>
</evidence>
<evidence type="ECO:0000256" key="2">
    <source>
        <dbReference type="ARBA" id="ARBA00022527"/>
    </source>
</evidence>
<dbReference type="InterPro" id="IPR011009">
    <property type="entry name" value="Kinase-like_dom_sf"/>
</dbReference>
<evidence type="ECO:0000313" key="11">
    <source>
        <dbReference type="EMBL" id="GAA0942531.1"/>
    </source>
</evidence>
<evidence type="ECO:0000256" key="3">
    <source>
        <dbReference type="ARBA" id="ARBA00022679"/>
    </source>
</evidence>
<protein>
    <recommendedName>
        <fullName evidence="1">non-specific serine/threonine protein kinase</fullName>
        <ecNumber evidence="1">2.7.11.1</ecNumber>
    </recommendedName>
</protein>
<proteinExistence type="predicted"/>
<evidence type="ECO:0000313" key="12">
    <source>
        <dbReference type="Proteomes" id="UP001501578"/>
    </source>
</evidence>
<feature type="compositionally biased region" description="Pro residues" evidence="8">
    <location>
        <begin position="483"/>
        <end position="494"/>
    </location>
</feature>
<dbReference type="SMART" id="SM00220">
    <property type="entry name" value="S_TKc"/>
    <property type="match status" value="1"/>
</dbReference>
<name>A0ABP4AX29_9ACTN</name>
<dbReference type="InterPro" id="IPR000719">
    <property type="entry name" value="Prot_kinase_dom"/>
</dbReference>
<dbReference type="SUPFAM" id="SSF56112">
    <property type="entry name" value="Protein kinase-like (PK-like)"/>
    <property type="match status" value="1"/>
</dbReference>
<evidence type="ECO:0000256" key="4">
    <source>
        <dbReference type="ARBA" id="ARBA00022741"/>
    </source>
</evidence>
<sequence length="648" mass="70575">MTSDRKQGGRRIAGRYHLQEPIGRGGMGIVWRAHDELLDRTVAVKEVRYAAALGDEVQLLNRRTMREARAAARFEHPNVIVVHDVIEEDDRPWIVMQLVQSRSLGAVIKQDGPLRHARVAEIGLAVLDALHRAHESGVLHRDVKPENVLLADDGRVVLTDFGIATLETETQLTMTGLAGTPAFIAPERLKGLPARRESDLWALGATLYTAVEGRSPHERGMALATMHAVLTDEPDPMRNGGPLTPVIEGLLVKEPVQRLTYEETARLLRRVVVLAEPETPAATVAVLKPPVLPAGRPSAPPLARPRPQQPAPLPPVEDDTPTDPSLRPLSPLPQTGVKIPVPEATPEPAPRTAFQAPPRTRVQPSVQSWPDPPPPARPVTGDLPAVADERDGDPGDLSGMFGGGADTGDPTMRSRGGERKIWPIVAVASAVILVGGIGGWLGLTSAPDDQDMYVSPDTTAEPDGRPPAPKATENDEPAEPDPEPSTPPAEPKPTPSDSDPKVPAGWKLYKDKSGFSLALPKGWDEFKREGRQIFFRGPGAGSNAFVSIDQIDKAGPDPVKDWKQQEKSAKYGYGGYKKIHIKAVDYMEAAADWEFTWNTNTGKTRVRNRGFVTKGGMGYSIYWHNLASRWKKDLHFFDTFAATFVPKK</sequence>
<comment type="caution">
    <text evidence="11">The sequence shown here is derived from an EMBL/GenBank/DDBJ whole genome shotgun (WGS) entry which is preliminary data.</text>
</comment>
<evidence type="ECO:0000256" key="6">
    <source>
        <dbReference type="ARBA" id="ARBA00022840"/>
    </source>
</evidence>
<dbReference type="Gene3D" id="3.30.200.20">
    <property type="entry name" value="Phosphorylase Kinase, domain 1"/>
    <property type="match status" value="1"/>
</dbReference>
<evidence type="ECO:0000256" key="7">
    <source>
        <dbReference type="PROSITE-ProRule" id="PRU10141"/>
    </source>
</evidence>
<organism evidence="11 12">
    <name type="scientific">Nonomuraea longicatena</name>
    <dbReference type="NCBI Taxonomy" id="83682"/>
    <lineage>
        <taxon>Bacteria</taxon>
        <taxon>Bacillati</taxon>
        <taxon>Actinomycetota</taxon>
        <taxon>Actinomycetes</taxon>
        <taxon>Streptosporangiales</taxon>
        <taxon>Streptosporangiaceae</taxon>
        <taxon>Nonomuraea</taxon>
    </lineage>
</organism>
<keyword evidence="2" id="KW-0723">Serine/threonine-protein kinase</keyword>
<dbReference type="Pfam" id="PF00069">
    <property type="entry name" value="Pkinase"/>
    <property type="match status" value="1"/>
</dbReference>
<gene>
    <name evidence="11" type="ORF">GCM10009560_55220</name>
</gene>
<dbReference type="InterPro" id="IPR017441">
    <property type="entry name" value="Protein_kinase_ATP_BS"/>
</dbReference>
<dbReference type="PROSITE" id="PS50011">
    <property type="entry name" value="PROTEIN_KINASE_DOM"/>
    <property type="match status" value="1"/>
</dbReference>
<feature type="domain" description="Protein kinase" evidence="10">
    <location>
        <begin position="16"/>
        <end position="272"/>
    </location>
</feature>
<dbReference type="Proteomes" id="UP001501578">
    <property type="component" value="Unassembled WGS sequence"/>
</dbReference>
<keyword evidence="6 7" id="KW-0067">ATP-binding</keyword>
<feature type="region of interest" description="Disordered" evidence="8">
    <location>
        <begin position="290"/>
        <end position="416"/>
    </location>
</feature>
<dbReference type="PANTHER" id="PTHR43289">
    <property type="entry name" value="MITOGEN-ACTIVATED PROTEIN KINASE KINASE KINASE 20-RELATED"/>
    <property type="match status" value="1"/>
</dbReference>
<keyword evidence="9" id="KW-0472">Membrane</keyword>
<keyword evidence="4 7" id="KW-0547">Nucleotide-binding</keyword>
<feature type="transmembrane region" description="Helical" evidence="9">
    <location>
        <begin position="421"/>
        <end position="443"/>
    </location>
</feature>
<dbReference type="PROSITE" id="PS00108">
    <property type="entry name" value="PROTEIN_KINASE_ST"/>
    <property type="match status" value="1"/>
</dbReference>
<evidence type="ECO:0000259" key="10">
    <source>
        <dbReference type="PROSITE" id="PS50011"/>
    </source>
</evidence>
<dbReference type="InterPro" id="IPR008271">
    <property type="entry name" value="Ser/Thr_kinase_AS"/>
</dbReference>
<dbReference type="PROSITE" id="PS00107">
    <property type="entry name" value="PROTEIN_KINASE_ATP"/>
    <property type="match status" value="1"/>
</dbReference>
<reference evidence="12" key="1">
    <citation type="journal article" date="2019" name="Int. J. Syst. Evol. Microbiol.">
        <title>The Global Catalogue of Microorganisms (GCM) 10K type strain sequencing project: providing services to taxonomists for standard genome sequencing and annotation.</title>
        <authorList>
            <consortium name="The Broad Institute Genomics Platform"/>
            <consortium name="The Broad Institute Genome Sequencing Center for Infectious Disease"/>
            <person name="Wu L."/>
            <person name="Ma J."/>
        </authorList>
    </citation>
    <scope>NUCLEOTIDE SEQUENCE [LARGE SCALE GENOMIC DNA]</scope>
    <source>
        <strain evidence="12">JCM 11136</strain>
    </source>
</reference>
<dbReference type="PANTHER" id="PTHR43289:SF6">
    <property type="entry name" value="SERINE_THREONINE-PROTEIN KINASE NEKL-3"/>
    <property type="match status" value="1"/>
</dbReference>
<keyword evidence="12" id="KW-1185">Reference proteome</keyword>
<keyword evidence="9" id="KW-0812">Transmembrane</keyword>
<dbReference type="Gene3D" id="1.10.510.10">
    <property type="entry name" value="Transferase(Phosphotransferase) domain 1"/>
    <property type="match status" value="1"/>
</dbReference>
<keyword evidence="3" id="KW-0808">Transferase</keyword>
<dbReference type="EMBL" id="BAAAHQ010000033">
    <property type="protein sequence ID" value="GAA0942531.1"/>
    <property type="molecule type" value="Genomic_DNA"/>
</dbReference>
<evidence type="ECO:0000256" key="1">
    <source>
        <dbReference type="ARBA" id="ARBA00012513"/>
    </source>
</evidence>
<dbReference type="CDD" id="cd14014">
    <property type="entry name" value="STKc_PknB_like"/>
    <property type="match status" value="1"/>
</dbReference>
<keyword evidence="9" id="KW-1133">Transmembrane helix</keyword>
<dbReference type="RefSeq" id="WP_343952988.1">
    <property type="nucleotide sequence ID" value="NZ_BAAAHQ010000033.1"/>
</dbReference>
<dbReference type="EC" id="2.7.11.1" evidence="1"/>
<evidence type="ECO:0000256" key="9">
    <source>
        <dbReference type="SAM" id="Phobius"/>
    </source>
</evidence>
<feature type="region of interest" description="Disordered" evidence="8">
    <location>
        <begin position="448"/>
        <end position="505"/>
    </location>
</feature>
<evidence type="ECO:0000256" key="5">
    <source>
        <dbReference type="ARBA" id="ARBA00022777"/>
    </source>
</evidence>
<keyword evidence="5" id="KW-0418">Kinase</keyword>
<feature type="compositionally biased region" description="Pro residues" evidence="8">
    <location>
        <begin position="298"/>
        <end position="315"/>
    </location>
</feature>
<feature type="binding site" evidence="7">
    <location>
        <position position="45"/>
    </location>
    <ligand>
        <name>ATP</name>
        <dbReference type="ChEBI" id="CHEBI:30616"/>
    </ligand>
</feature>